<dbReference type="Proteomes" id="UP000466442">
    <property type="component" value="Unassembled WGS sequence"/>
</dbReference>
<protein>
    <submittedName>
        <fullName evidence="1">Uncharacterized protein</fullName>
    </submittedName>
</protein>
<sequence>MEDVTGMLAEWGLSAATIEIFRESNEINQSSGTNTNAPQTPGCIKARSFIAFFETPEQKGAHHQELILANSGFVQPYIAVLGNVYNI</sequence>
<evidence type="ECO:0000313" key="1">
    <source>
        <dbReference type="EMBL" id="KAF6213802.1"/>
    </source>
</evidence>
<gene>
    <name evidence="1" type="ORF">GE061_011524</name>
</gene>
<reference evidence="1" key="1">
    <citation type="journal article" date="2021" name="Mol. Ecol. Resour.">
        <title>Apolygus lucorum genome provides insights into omnivorousness and mesophyll feeding.</title>
        <authorList>
            <person name="Liu Y."/>
            <person name="Liu H."/>
            <person name="Wang H."/>
            <person name="Huang T."/>
            <person name="Liu B."/>
            <person name="Yang B."/>
            <person name="Yin L."/>
            <person name="Li B."/>
            <person name="Zhang Y."/>
            <person name="Zhang S."/>
            <person name="Jiang F."/>
            <person name="Zhang X."/>
            <person name="Ren Y."/>
            <person name="Wang B."/>
            <person name="Wang S."/>
            <person name="Lu Y."/>
            <person name="Wu K."/>
            <person name="Fan W."/>
            <person name="Wang G."/>
        </authorList>
    </citation>
    <scope>NUCLEOTIDE SEQUENCE</scope>
    <source>
        <strain evidence="1">12Hb</strain>
    </source>
</reference>
<evidence type="ECO:0000313" key="2">
    <source>
        <dbReference type="Proteomes" id="UP000466442"/>
    </source>
</evidence>
<dbReference type="OrthoDB" id="6628180at2759"/>
<organism evidence="1 2">
    <name type="scientific">Apolygus lucorum</name>
    <name type="common">Small green plant bug</name>
    <name type="synonym">Lygocoris lucorum</name>
    <dbReference type="NCBI Taxonomy" id="248454"/>
    <lineage>
        <taxon>Eukaryota</taxon>
        <taxon>Metazoa</taxon>
        <taxon>Ecdysozoa</taxon>
        <taxon>Arthropoda</taxon>
        <taxon>Hexapoda</taxon>
        <taxon>Insecta</taxon>
        <taxon>Pterygota</taxon>
        <taxon>Neoptera</taxon>
        <taxon>Paraneoptera</taxon>
        <taxon>Hemiptera</taxon>
        <taxon>Heteroptera</taxon>
        <taxon>Panheteroptera</taxon>
        <taxon>Cimicomorpha</taxon>
        <taxon>Miridae</taxon>
        <taxon>Mirini</taxon>
        <taxon>Apolygus</taxon>
    </lineage>
</organism>
<dbReference type="EMBL" id="WIXP02000003">
    <property type="protein sequence ID" value="KAF6213802.1"/>
    <property type="molecule type" value="Genomic_DNA"/>
</dbReference>
<keyword evidence="2" id="KW-1185">Reference proteome</keyword>
<proteinExistence type="predicted"/>
<name>A0A8S9XXJ1_APOLU</name>
<comment type="caution">
    <text evidence="1">The sequence shown here is derived from an EMBL/GenBank/DDBJ whole genome shotgun (WGS) entry which is preliminary data.</text>
</comment>
<dbReference type="AlphaFoldDB" id="A0A8S9XXJ1"/>
<accession>A0A8S9XXJ1</accession>